<dbReference type="OrthoDB" id="6428463at2759"/>
<accession>A0A087V198</accession>
<keyword evidence="10" id="KW-1185">Reference proteome</keyword>
<keyword evidence="2" id="KW-0479">Metal-binding</keyword>
<evidence type="ECO:0000313" key="9">
    <source>
        <dbReference type="EMBL" id="KFM83387.1"/>
    </source>
</evidence>
<keyword evidence="4 7" id="KW-0863">Zinc-finger</keyword>
<dbReference type="Proteomes" id="UP000054359">
    <property type="component" value="Unassembled WGS sequence"/>
</dbReference>
<dbReference type="Gene3D" id="3.30.160.60">
    <property type="entry name" value="Classic Zinc Finger"/>
    <property type="match status" value="2"/>
</dbReference>
<feature type="domain" description="C2H2-type" evidence="8">
    <location>
        <begin position="10"/>
        <end position="37"/>
    </location>
</feature>
<dbReference type="EMBL" id="KL819911">
    <property type="protein sequence ID" value="KFM83387.1"/>
    <property type="molecule type" value="Genomic_DNA"/>
</dbReference>
<dbReference type="GO" id="GO:0000981">
    <property type="term" value="F:DNA-binding transcription factor activity, RNA polymerase II-specific"/>
    <property type="evidence" value="ECO:0007669"/>
    <property type="project" value="TreeGrafter"/>
</dbReference>
<evidence type="ECO:0000256" key="5">
    <source>
        <dbReference type="ARBA" id="ARBA00022833"/>
    </source>
</evidence>
<dbReference type="PANTHER" id="PTHR24394">
    <property type="entry name" value="ZINC FINGER PROTEIN"/>
    <property type="match status" value="1"/>
</dbReference>
<dbReference type="GO" id="GO:0008270">
    <property type="term" value="F:zinc ion binding"/>
    <property type="evidence" value="ECO:0007669"/>
    <property type="project" value="UniProtKB-KW"/>
</dbReference>
<dbReference type="InterPro" id="IPR013087">
    <property type="entry name" value="Znf_C2H2_type"/>
</dbReference>
<keyword evidence="5" id="KW-0862">Zinc</keyword>
<reference evidence="9 10" key="1">
    <citation type="submission" date="2013-11" db="EMBL/GenBank/DDBJ databases">
        <title>Genome sequencing of Stegodyphus mimosarum.</title>
        <authorList>
            <person name="Bechsgaard J."/>
        </authorList>
    </citation>
    <scope>NUCLEOTIDE SEQUENCE [LARGE SCALE GENOMIC DNA]</scope>
</reference>
<dbReference type="SMART" id="SM00355">
    <property type="entry name" value="ZnF_C2H2"/>
    <property type="match status" value="1"/>
</dbReference>
<dbReference type="STRING" id="407821.A0A087V198"/>
<evidence type="ECO:0000256" key="4">
    <source>
        <dbReference type="ARBA" id="ARBA00022771"/>
    </source>
</evidence>
<organism evidence="9 10">
    <name type="scientific">Stegodyphus mimosarum</name>
    <name type="common">African social velvet spider</name>
    <dbReference type="NCBI Taxonomy" id="407821"/>
    <lineage>
        <taxon>Eukaryota</taxon>
        <taxon>Metazoa</taxon>
        <taxon>Ecdysozoa</taxon>
        <taxon>Arthropoda</taxon>
        <taxon>Chelicerata</taxon>
        <taxon>Arachnida</taxon>
        <taxon>Araneae</taxon>
        <taxon>Araneomorphae</taxon>
        <taxon>Entelegynae</taxon>
        <taxon>Eresoidea</taxon>
        <taxon>Eresidae</taxon>
        <taxon>Stegodyphus</taxon>
    </lineage>
</organism>
<dbReference type="PANTHER" id="PTHR24394:SF29">
    <property type="entry name" value="MYONEURIN"/>
    <property type="match status" value="1"/>
</dbReference>
<evidence type="ECO:0000256" key="7">
    <source>
        <dbReference type="PROSITE-ProRule" id="PRU00042"/>
    </source>
</evidence>
<dbReference type="InterPro" id="IPR036236">
    <property type="entry name" value="Znf_C2H2_sf"/>
</dbReference>
<dbReference type="SUPFAM" id="SSF57667">
    <property type="entry name" value="beta-beta-alpha zinc fingers"/>
    <property type="match status" value="1"/>
</dbReference>
<evidence type="ECO:0000256" key="6">
    <source>
        <dbReference type="ARBA" id="ARBA00023242"/>
    </source>
</evidence>
<comment type="subcellular location">
    <subcellularLocation>
        <location evidence="1">Nucleus</location>
    </subcellularLocation>
</comment>
<evidence type="ECO:0000256" key="2">
    <source>
        <dbReference type="ARBA" id="ARBA00022723"/>
    </source>
</evidence>
<dbReference type="PROSITE" id="PS50157">
    <property type="entry name" value="ZINC_FINGER_C2H2_2"/>
    <property type="match status" value="1"/>
</dbReference>
<sequence>MHFHIQEKPYQCEVCKKTFNLKSVLNKHVLVHSGNKPYICEVCKKSFSQS</sequence>
<gene>
    <name evidence="9" type="ORF">X975_18924</name>
</gene>
<feature type="non-terminal residue" evidence="9">
    <location>
        <position position="50"/>
    </location>
</feature>
<evidence type="ECO:0000313" key="10">
    <source>
        <dbReference type="Proteomes" id="UP000054359"/>
    </source>
</evidence>
<evidence type="ECO:0000256" key="1">
    <source>
        <dbReference type="ARBA" id="ARBA00004123"/>
    </source>
</evidence>
<evidence type="ECO:0000256" key="3">
    <source>
        <dbReference type="ARBA" id="ARBA00022737"/>
    </source>
</evidence>
<dbReference type="AlphaFoldDB" id="A0A087V198"/>
<proteinExistence type="predicted"/>
<keyword evidence="6" id="KW-0539">Nucleus</keyword>
<protein>
    <submittedName>
        <fullName evidence="9">Zinc finger protein 112-like protein</fullName>
    </submittedName>
</protein>
<dbReference type="Pfam" id="PF00096">
    <property type="entry name" value="zf-C2H2"/>
    <property type="match status" value="1"/>
</dbReference>
<dbReference type="FunFam" id="3.30.160.60:FF:000744">
    <property type="entry name" value="zinc finger E-box-binding homeobox 1"/>
    <property type="match status" value="1"/>
</dbReference>
<keyword evidence="3" id="KW-0677">Repeat</keyword>
<dbReference type="FunFam" id="3.30.160.60:FF:000446">
    <property type="entry name" value="Zinc finger protein"/>
    <property type="match status" value="1"/>
</dbReference>
<dbReference type="PROSITE" id="PS00028">
    <property type="entry name" value="ZINC_FINGER_C2H2_1"/>
    <property type="match status" value="1"/>
</dbReference>
<dbReference type="GO" id="GO:0005634">
    <property type="term" value="C:nucleus"/>
    <property type="evidence" value="ECO:0007669"/>
    <property type="project" value="UniProtKB-SubCell"/>
</dbReference>
<name>A0A087V198_STEMI</name>
<evidence type="ECO:0000259" key="8">
    <source>
        <dbReference type="PROSITE" id="PS50157"/>
    </source>
</evidence>